<evidence type="ECO:0000256" key="1">
    <source>
        <dbReference type="SAM" id="MobiDB-lite"/>
    </source>
</evidence>
<accession>A0A5N8XYF0</accession>
<dbReference type="Proteomes" id="UP000400924">
    <property type="component" value="Unassembled WGS sequence"/>
</dbReference>
<sequence>MTNQPYGTPYEGYDPYQQPSWQDSDEAQAAQAQQYTQQWEGQTWETQAHPPVAAVDATETAYLPPQGAAAQQAGQGVG</sequence>
<name>A0A5N8XYF0_9ACTN</name>
<evidence type="ECO:0000313" key="3">
    <source>
        <dbReference type="Proteomes" id="UP000400924"/>
    </source>
</evidence>
<evidence type="ECO:0000313" key="2">
    <source>
        <dbReference type="EMBL" id="MPY64387.1"/>
    </source>
</evidence>
<feature type="compositionally biased region" description="Low complexity" evidence="1">
    <location>
        <begin position="27"/>
        <end position="48"/>
    </location>
</feature>
<keyword evidence="3" id="KW-1185">Reference proteome</keyword>
<feature type="non-terminal residue" evidence="2">
    <location>
        <position position="78"/>
    </location>
</feature>
<proteinExistence type="predicted"/>
<reference evidence="2 3" key="1">
    <citation type="submission" date="2019-07" db="EMBL/GenBank/DDBJ databases">
        <title>New species of Amycolatopsis and Streptomyces.</title>
        <authorList>
            <person name="Duangmal K."/>
            <person name="Teo W.F.A."/>
            <person name="Lipun K."/>
        </authorList>
    </citation>
    <scope>NUCLEOTIDE SEQUENCE [LARGE SCALE GENOMIC DNA]</scope>
    <source>
        <strain evidence="2 3">NBRC 106415</strain>
    </source>
</reference>
<comment type="caution">
    <text evidence="2">The sequence shown here is derived from an EMBL/GenBank/DDBJ whole genome shotgun (WGS) entry which is preliminary data.</text>
</comment>
<organism evidence="2 3">
    <name type="scientific">Streptomyces spongiae</name>
    <dbReference type="NCBI Taxonomy" id="565072"/>
    <lineage>
        <taxon>Bacteria</taxon>
        <taxon>Bacillati</taxon>
        <taxon>Actinomycetota</taxon>
        <taxon>Actinomycetes</taxon>
        <taxon>Kitasatosporales</taxon>
        <taxon>Streptomycetaceae</taxon>
        <taxon>Streptomyces</taxon>
    </lineage>
</organism>
<protein>
    <submittedName>
        <fullName evidence="2">Uncharacterized protein</fullName>
    </submittedName>
</protein>
<dbReference type="EMBL" id="VJZC01000787">
    <property type="protein sequence ID" value="MPY64387.1"/>
    <property type="molecule type" value="Genomic_DNA"/>
</dbReference>
<gene>
    <name evidence="2" type="ORF">FNH08_46730</name>
</gene>
<dbReference type="AlphaFoldDB" id="A0A5N8XYF0"/>
<feature type="region of interest" description="Disordered" evidence="1">
    <location>
        <begin position="1"/>
        <end position="49"/>
    </location>
</feature>